<gene>
    <name evidence="4" type="ORF">SAMN02745202_02552</name>
</gene>
<reference evidence="4 5" key="1">
    <citation type="submission" date="2017-02" db="EMBL/GenBank/DDBJ databases">
        <authorList>
            <person name="Peterson S.W."/>
        </authorList>
    </citation>
    <scope>NUCLEOTIDE SEQUENCE [LARGE SCALE GENOMIC DNA]</scope>
    <source>
        <strain evidence="4 5">ATCC 43324</strain>
    </source>
</reference>
<dbReference type="STRING" id="28136.SAMN02745202_02552"/>
<feature type="domain" description="N6 adenine-specific DNA methyltransferase N-terminal" evidence="3">
    <location>
        <begin position="10"/>
        <end position="54"/>
    </location>
</feature>
<dbReference type="Pfam" id="PF12161">
    <property type="entry name" value="HsdM_N"/>
    <property type="match status" value="1"/>
</dbReference>
<accession>A0A1T4S377</accession>
<evidence type="ECO:0000256" key="1">
    <source>
        <dbReference type="ARBA" id="ARBA00006594"/>
    </source>
</evidence>
<dbReference type="GO" id="GO:0009307">
    <property type="term" value="P:DNA restriction-modification system"/>
    <property type="evidence" value="ECO:0007669"/>
    <property type="project" value="UniProtKB-KW"/>
</dbReference>
<dbReference type="InterPro" id="IPR029063">
    <property type="entry name" value="SAM-dependent_MTases_sf"/>
</dbReference>
<dbReference type="RefSeq" id="WP_025071381.1">
    <property type="nucleotide sequence ID" value="NZ_JBHRGC010000161.1"/>
</dbReference>
<protein>
    <submittedName>
        <fullName evidence="4">HsdM N-terminal domain-containing protein</fullName>
    </submittedName>
</protein>
<dbReference type="SUPFAM" id="SSF53335">
    <property type="entry name" value="S-adenosyl-L-methionine-dependent methyltransferases"/>
    <property type="match status" value="1"/>
</dbReference>
<comment type="similarity">
    <text evidence="1">Belongs to the N(4)/N(6)-methyltransferase family.</text>
</comment>
<proteinExistence type="inferred from homology"/>
<evidence type="ECO:0000313" key="4">
    <source>
        <dbReference type="EMBL" id="SKA22674.1"/>
    </source>
</evidence>
<organism evidence="4 5">
    <name type="scientific">Segatella oulorum</name>
    <dbReference type="NCBI Taxonomy" id="28136"/>
    <lineage>
        <taxon>Bacteria</taxon>
        <taxon>Pseudomonadati</taxon>
        <taxon>Bacteroidota</taxon>
        <taxon>Bacteroidia</taxon>
        <taxon>Bacteroidales</taxon>
        <taxon>Prevotellaceae</taxon>
        <taxon>Segatella</taxon>
    </lineage>
</organism>
<dbReference type="eggNOG" id="COG0286">
    <property type="taxonomic scope" value="Bacteria"/>
</dbReference>
<name>A0A1T4S377_9BACT</name>
<evidence type="ECO:0000256" key="2">
    <source>
        <dbReference type="ARBA" id="ARBA00022747"/>
    </source>
</evidence>
<evidence type="ECO:0000259" key="3">
    <source>
        <dbReference type="Pfam" id="PF12161"/>
    </source>
</evidence>
<dbReference type="Proteomes" id="UP000190065">
    <property type="component" value="Unassembled WGS sequence"/>
</dbReference>
<dbReference type="Gene3D" id="1.20.1260.30">
    <property type="match status" value="1"/>
</dbReference>
<sequence length="111" mass="12506">MTSIMQREALRAAIWKIANEVRGAVDGWDFKQFVLGTLFYRFISENFSNFMEAGDESIDYAHFPDSAITPAIKDDAIKSKGYFIYPNQLFVNVAKGANSNPNLKYPNVSEA</sequence>
<evidence type="ECO:0000313" key="5">
    <source>
        <dbReference type="Proteomes" id="UP000190065"/>
    </source>
</evidence>
<keyword evidence="2" id="KW-0680">Restriction system</keyword>
<dbReference type="InterPro" id="IPR022749">
    <property type="entry name" value="D12N6_MeTrfase_N"/>
</dbReference>
<dbReference type="EMBL" id="FUXK01000050">
    <property type="protein sequence ID" value="SKA22674.1"/>
    <property type="molecule type" value="Genomic_DNA"/>
</dbReference>
<dbReference type="AlphaFoldDB" id="A0A1T4S377"/>
<dbReference type="InterPro" id="IPR038333">
    <property type="entry name" value="T1MK-like_N_sf"/>
</dbReference>